<feature type="compositionally biased region" description="Basic and acidic residues" evidence="14">
    <location>
        <begin position="8"/>
        <end position="28"/>
    </location>
</feature>
<dbReference type="GO" id="GO:0005886">
    <property type="term" value="C:plasma membrane"/>
    <property type="evidence" value="ECO:0007669"/>
    <property type="project" value="UniProtKB-SubCell"/>
</dbReference>
<comment type="subcellular location">
    <subcellularLocation>
        <location evidence="1">Cell membrane</location>
        <topology evidence="1">Multi-pass membrane protein</topology>
    </subcellularLocation>
</comment>
<dbReference type="Proteomes" id="UP000078435">
    <property type="component" value="Unassembled WGS sequence"/>
</dbReference>
<evidence type="ECO:0000313" key="15">
    <source>
        <dbReference type="EMBL" id="KXU79796.1"/>
    </source>
</evidence>
<keyword evidence="9 13" id="KW-1133">Transmembrane helix</keyword>
<keyword evidence="6 13" id="KW-0812">Transmembrane</keyword>
<keyword evidence="4 13" id="KW-0813">Transport</keyword>
<keyword evidence="15" id="KW-0969">Cilium</keyword>
<dbReference type="OrthoDB" id="9807950at2"/>
<keyword evidence="7 13" id="KW-1005">Bacterial flagellum biogenesis</keyword>
<evidence type="ECO:0000256" key="7">
    <source>
        <dbReference type="ARBA" id="ARBA00022795"/>
    </source>
</evidence>
<dbReference type="Pfam" id="PF01312">
    <property type="entry name" value="Bac_export_2"/>
    <property type="match status" value="1"/>
</dbReference>
<dbReference type="EMBL" id="JMGO02000006">
    <property type="protein sequence ID" value="KXU79796.1"/>
    <property type="molecule type" value="Genomic_DNA"/>
</dbReference>
<dbReference type="PANTHER" id="PTHR30531">
    <property type="entry name" value="FLAGELLAR BIOSYNTHETIC PROTEIN FLHB"/>
    <property type="match status" value="1"/>
</dbReference>
<keyword evidence="15" id="KW-0966">Cell projection</keyword>
<evidence type="ECO:0000256" key="9">
    <source>
        <dbReference type="ARBA" id="ARBA00022989"/>
    </source>
</evidence>
<feature type="region of interest" description="Disordered" evidence="14">
    <location>
        <begin position="358"/>
        <end position="378"/>
    </location>
</feature>
<evidence type="ECO:0000256" key="6">
    <source>
        <dbReference type="ARBA" id="ARBA00022692"/>
    </source>
</evidence>
<dbReference type="InterPro" id="IPR006136">
    <property type="entry name" value="FlhB"/>
</dbReference>
<dbReference type="NCBIfam" id="TIGR00328">
    <property type="entry name" value="flhB"/>
    <property type="match status" value="1"/>
</dbReference>
<feature type="transmembrane region" description="Helical" evidence="13">
    <location>
        <begin position="150"/>
        <end position="169"/>
    </location>
</feature>
<dbReference type="InterPro" id="IPR006135">
    <property type="entry name" value="T3SS_substrate_exporter"/>
</dbReference>
<gene>
    <name evidence="13" type="primary">flhB</name>
    <name evidence="15" type="ORF">LCR_16905</name>
</gene>
<evidence type="ECO:0000313" key="16">
    <source>
        <dbReference type="Proteomes" id="UP000078435"/>
    </source>
</evidence>
<dbReference type="PRINTS" id="PR00950">
    <property type="entry name" value="TYPE3IMSPROT"/>
</dbReference>
<feature type="transmembrane region" description="Helical" evidence="13">
    <location>
        <begin position="90"/>
        <end position="118"/>
    </location>
</feature>
<protein>
    <recommendedName>
        <fullName evidence="3 13">Flagellar biosynthetic protein FlhB</fullName>
    </recommendedName>
</protein>
<feature type="region of interest" description="Disordered" evidence="14">
    <location>
        <begin position="1"/>
        <end position="28"/>
    </location>
</feature>
<dbReference type="AlphaFoldDB" id="A0A175VGF2"/>
<proteinExistence type="inferred from homology"/>
<evidence type="ECO:0000256" key="4">
    <source>
        <dbReference type="ARBA" id="ARBA00022448"/>
    </source>
</evidence>
<evidence type="ECO:0000256" key="2">
    <source>
        <dbReference type="ARBA" id="ARBA00010690"/>
    </source>
</evidence>
<dbReference type="GO" id="GO:0044780">
    <property type="term" value="P:bacterial-type flagellum assembly"/>
    <property type="evidence" value="ECO:0007669"/>
    <property type="project" value="InterPro"/>
</dbReference>
<comment type="caution">
    <text evidence="13">Lacks conserved residue(s) required for the propagation of feature annotation.</text>
</comment>
<dbReference type="GO" id="GO:0009306">
    <property type="term" value="P:protein secretion"/>
    <property type="evidence" value="ECO:0007669"/>
    <property type="project" value="InterPro"/>
</dbReference>
<comment type="function">
    <text evidence="12 13">Required for formation of the rod structure in the basal body of the flagellar apparatus. Together with FliI and FliH, may constitute the export apparatus of flagellin.</text>
</comment>
<dbReference type="PANTHER" id="PTHR30531:SF12">
    <property type="entry name" value="FLAGELLAR BIOSYNTHETIC PROTEIN FLHB"/>
    <property type="match status" value="1"/>
</dbReference>
<evidence type="ECO:0000256" key="12">
    <source>
        <dbReference type="ARBA" id="ARBA00025078"/>
    </source>
</evidence>
<evidence type="ECO:0000256" key="8">
    <source>
        <dbReference type="ARBA" id="ARBA00022927"/>
    </source>
</evidence>
<feature type="transmembrane region" description="Helical" evidence="13">
    <location>
        <begin position="38"/>
        <end position="58"/>
    </location>
</feature>
<dbReference type="Gene3D" id="3.40.1690.10">
    <property type="entry name" value="secretion proteins EscU"/>
    <property type="match status" value="1"/>
</dbReference>
<dbReference type="SUPFAM" id="SSF160544">
    <property type="entry name" value="EscU C-terminal domain-like"/>
    <property type="match status" value="1"/>
</dbReference>
<evidence type="ECO:0000256" key="14">
    <source>
        <dbReference type="SAM" id="MobiDB-lite"/>
    </source>
</evidence>
<keyword evidence="10 13" id="KW-0472">Membrane</keyword>
<evidence type="ECO:0000256" key="10">
    <source>
        <dbReference type="ARBA" id="ARBA00023136"/>
    </source>
</evidence>
<sequence length="378" mass="42651">MSQSSAQDKTEEASGQKRQKAREEGQIARSKELSSAGLLLLGGLVMQWMVPAFGQFFAQLMRQPIRFDWRGERSPAMMTEWLTQALLNMLWVLLPLFGFLALMLILLSIVPGGLVLTWKKLLPSGEKLNPIKGLGRMFSHHSLMELVKSLLKMLLIGGTLAMMLEHQWPHLLMMNRMPPQLAMEQALRILSQAFILLGSVQLLIAVLDVPYQSWSLNKQLRMTKQEVKDEHRNSEGRPEIKAKIRQVQGMLARARIEQRVPQADVVIVNPTHYAVAIKYDPARANAPFVIAKGVDSMAARIREVAKQHDKTVMSLPDLTRAIYYSTRVDQEVPAGLFTAVAYVLNHVLQLRAYQAGKGKKPRPLAPLHVPPELRQPER</sequence>
<comment type="caution">
    <text evidence="15">The sequence shown here is derived from an EMBL/GenBank/DDBJ whole genome shotgun (WGS) entry which is preliminary data.</text>
</comment>
<dbReference type="RefSeq" id="WP_061476609.1">
    <property type="nucleotide sequence ID" value="NZ_JMGO02000006.1"/>
</dbReference>
<organism evidence="15 16">
    <name type="scientific">Aeromonas enteropelogenes</name>
    <name type="common">Aeromonas trota</name>
    <dbReference type="NCBI Taxonomy" id="29489"/>
    <lineage>
        <taxon>Bacteria</taxon>
        <taxon>Pseudomonadati</taxon>
        <taxon>Pseudomonadota</taxon>
        <taxon>Gammaproteobacteria</taxon>
        <taxon>Aeromonadales</taxon>
        <taxon>Aeromonadaceae</taxon>
        <taxon>Aeromonas</taxon>
    </lineage>
</organism>
<name>A0A175VGF2_AEREN</name>
<evidence type="ECO:0000256" key="5">
    <source>
        <dbReference type="ARBA" id="ARBA00022475"/>
    </source>
</evidence>
<keyword evidence="15" id="KW-0282">Flagellum</keyword>
<evidence type="ECO:0000256" key="1">
    <source>
        <dbReference type="ARBA" id="ARBA00004651"/>
    </source>
</evidence>
<dbReference type="InterPro" id="IPR029025">
    <property type="entry name" value="T3SS_substrate_exporter_C"/>
</dbReference>
<keyword evidence="11 13" id="KW-1006">Bacterial flagellum protein export</keyword>
<dbReference type="Gene3D" id="6.10.250.2080">
    <property type="match status" value="1"/>
</dbReference>
<evidence type="ECO:0000256" key="3">
    <source>
        <dbReference type="ARBA" id="ARBA00021622"/>
    </source>
</evidence>
<accession>A0A175VGF2</accession>
<evidence type="ECO:0000256" key="11">
    <source>
        <dbReference type="ARBA" id="ARBA00023225"/>
    </source>
</evidence>
<reference evidence="15 16" key="1">
    <citation type="submission" date="2016-02" db="EMBL/GenBank/DDBJ databases">
        <title>Draft genome sequence of Aeromonas trota strain 1999lcr isolated from cerebrospinal fluid (CSF).</title>
        <authorList>
            <person name="Dallagassa C.B."/>
            <person name="Prediger K.C."/>
            <person name="Weiss V.A."/>
            <person name="Assis F.E."/>
            <person name="Baura V."/>
            <person name="Cruz L.M."/>
            <person name="Souza E.M."/>
            <person name="Pedrosa F.O."/>
            <person name="Fadel-Picheth C.M."/>
        </authorList>
    </citation>
    <scope>NUCLEOTIDE SEQUENCE [LARGE SCALE GENOMIC DNA]</scope>
    <source>
        <strain evidence="15 16">1999lcr</strain>
    </source>
</reference>
<evidence type="ECO:0000256" key="13">
    <source>
        <dbReference type="RuleBase" id="RU364091"/>
    </source>
</evidence>
<comment type="similarity">
    <text evidence="2 13">Belongs to the type III secretion exporter family.</text>
</comment>
<keyword evidence="5 13" id="KW-1003">Cell membrane</keyword>
<keyword evidence="8 13" id="KW-0653">Protein transport</keyword>